<reference evidence="2 3" key="1">
    <citation type="submission" date="2023-09" db="EMBL/GenBank/DDBJ databases">
        <title>Pangenome analysis of Batrachochytrium dendrobatidis and related Chytrids.</title>
        <authorList>
            <person name="Yacoub M.N."/>
            <person name="Stajich J.E."/>
            <person name="James T.Y."/>
        </authorList>
    </citation>
    <scope>NUCLEOTIDE SEQUENCE [LARGE SCALE GENOMIC DNA]</scope>
    <source>
        <strain evidence="2 3">JEL0888</strain>
    </source>
</reference>
<protein>
    <submittedName>
        <fullName evidence="2">Uncharacterized protein</fullName>
    </submittedName>
</protein>
<evidence type="ECO:0000313" key="2">
    <source>
        <dbReference type="EMBL" id="KAL2912206.1"/>
    </source>
</evidence>
<dbReference type="EMBL" id="JADGIZ020000073">
    <property type="protein sequence ID" value="KAL2912206.1"/>
    <property type="molecule type" value="Genomic_DNA"/>
</dbReference>
<proteinExistence type="predicted"/>
<feature type="region of interest" description="Disordered" evidence="1">
    <location>
        <begin position="307"/>
        <end position="375"/>
    </location>
</feature>
<evidence type="ECO:0000313" key="3">
    <source>
        <dbReference type="Proteomes" id="UP001527925"/>
    </source>
</evidence>
<evidence type="ECO:0000256" key="1">
    <source>
        <dbReference type="SAM" id="MobiDB-lite"/>
    </source>
</evidence>
<accession>A0ABR4MY66</accession>
<keyword evidence="3" id="KW-1185">Reference proteome</keyword>
<feature type="region of interest" description="Disordered" evidence="1">
    <location>
        <begin position="139"/>
        <end position="189"/>
    </location>
</feature>
<organism evidence="2 3">
    <name type="scientific">Polyrhizophydium stewartii</name>
    <dbReference type="NCBI Taxonomy" id="2732419"/>
    <lineage>
        <taxon>Eukaryota</taxon>
        <taxon>Fungi</taxon>
        <taxon>Fungi incertae sedis</taxon>
        <taxon>Chytridiomycota</taxon>
        <taxon>Chytridiomycota incertae sedis</taxon>
        <taxon>Chytridiomycetes</taxon>
        <taxon>Rhizophydiales</taxon>
        <taxon>Rhizophydiales incertae sedis</taxon>
        <taxon>Polyrhizophydium</taxon>
    </lineage>
</organism>
<sequence length="375" mass="41411">MPTATPLFDGHRRQGETVCWVKQHRTSKCSSSCGKEMLQAALHKQQPPTEVELKARARSKLDRQIKRKAHLLVKLASKHIQQDNQQAVPLSILPRPLPITQDEADMAIKFARSEATSKVAARLEAALTAALQAAAQDAASAPAPMDGNGSSGSGANAARQQTNRKRQPPRPGDRKLSRPPPVSVMPQLKGADRMVAKNYDAKNLLMPWGVRKCGHCDTIWFPDKNACINMLLRAIFYLRQPLKDPDAPEDIPSEDESDGVAQGEAPARKPSGKKGKKFADQAQMLSLIDALGSKEEATIERKLVKRAAFHKKEKEREKQMQKRKAEKKRELNNVKKELLEKEKNKRKERKSDAAAIAEAAAAQALAGPKKTVKFA</sequence>
<gene>
    <name evidence="2" type="ORF">HK105_208274</name>
</gene>
<dbReference type="Proteomes" id="UP001527925">
    <property type="component" value="Unassembled WGS sequence"/>
</dbReference>
<feature type="region of interest" description="Disordered" evidence="1">
    <location>
        <begin position="246"/>
        <end position="278"/>
    </location>
</feature>
<feature type="compositionally biased region" description="Acidic residues" evidence="1">
    <location>
        <begin position="247"/>
        <end position="258"/>
    </location>
</feature>
<name>A0ABR4MY66_9FUNG</name>
<comment type="caution">
    <text evidence="2">The sequence shown here is derived from an EMBL/GenBank/DDBJ whole genome shotgun (WGS) entry which is preliminary data.</text>
</comment>
<feature type="compositionally biased region" description="Low complexity" evidence="1">
    <location>
        <begin position="353"/>
        <end position="366"/>
    </location>
</feature>
<feature type="compositionally biased region" description="Basic and acidic residues" evidence="1">
    <location>
        <begin position="310"/>
        <end position="320"/>
    </location>
</feature>
<feature type="compositionally biased region" description="Basic and acidic residues" evidence="1">
    <location>
        <begin position="327"/>
        <end position="352"/>
    </location>
</feature>